<reference evidence="4" key="1">
    <citation type="submission" date="2021-01" db="EMBL/GenBank/DDBJ databases">
        <title>Whole genome shotgun sequence of Virgisporangium ochraceum NBRC 16418.</title>
        <authorList>
            <person name="Komaki H."/>
            <person name="Tamura T."/>
        </authorList>
    </citation>
    <scope>NUCLEOTIDE SEQUENCE</scope>
    <source>
        <strain evidence="4">NBRC 16418</strain>
    </source>
</reference>
<dbReference type="GO" id="GO:0016020">
    <property type="term" value="C:membrane"/>
    <property type="evidence" value="ECO:0007669"/>
    <property type="project" value="TreeGrafter"/>
</dbReference>
<gene>
    <name evidence="4" type="ORF">Voc01_020820</name>
</gene>
<dbReference type="InterPro" id="IPR002410">
    <property type="entry name" value="Peptidase_S33"/>
</dbReference>
<evidence type="ECO:0000256" key="2">
    <source>
        <dbReference type="ARBA" id="ARBA00022801"/>
    </source>
</evidence>
<evidence type="ECO:0000313" key="4">
    <source>
        <dbReference type="EMBL" id="GIJ67165.1"/>
    </source>
</evidence>
<dbReference type="AlphaFoldDB" id="A0A8J4E9E9"/>
<dbReference type="Pfam" id="PF00561">
    <property type="entry name" value="Abhydrolase_1"/>
    <property type="match status" value="1"/>
</dbReference>
<evidence type="ECO:0000256" key="1">
    <source>
        <dbReference type="ARBA" id="ARBA00010088"/>
    </source>
</evidence>
<dbReference type="SUPFAM" id="SSF53474">
    <property type="entry name" value="alpha/beta-Hydrolases"/>
    <property type="match status" value="1"/>
</dbReference>
<accession>A0A8J4E9E9</accession>
<dbReference type="InterPro" id="IPR050266">
    <property type="entry name" value="AB_hydrolase_sf"/>
</dbReference>
<dbReference type="Gene3D" id="3.40.50.1820">
    <property type="entry name" value="alpha/beta hydrolase"/>
    <property type="match status" value="1"/>
</dbReference>
<comment type="caution">
    <text evidence="4">The sequence shown here is derived from an EMBL/GenBank/DDBJ whole genome shotgun (WGS) entry which is preliminary data.</text>
</comment>
<feature type="domain" description="AB hydrolase-1" evidence="3">
    <location>
        <begin position="21"/>
        <end position="124"/>
    </location>
</feature>
<dbReference type="InterPro" id="IPR000073">
    <property type="entry name" value="AB_hydrolase_1"/>
</dbReference>
<keyword evidence="5" id="KW-1185">Reference proteome</keyword>
<organism evidence="4 5">
    <name type="scientific">Virgisporangium ochraceum</name>
    <dbReference type="NCBI Taxonomy" id="65505"/>
    <lineage>
        <taxon>Bacteria</taxon>
        <taxon>Bacillati</taxon>
        <taxon>Actinomycetota</taxon>
        <taxon>Actinomycetes</taxon>
        <taxon>Micromonosporales</taxon>
        <taxon>Micromonosporaceae</taxon>
        <taxon>Virgisporangium</taxon>
    </lineage>
</organism>
<dbReference type="PANTHER" id="PTHR43798">
    <property type="entry name" value="MONOACYLGLYCEROL LIPASE"/>
    <property type="match status" value="1"/>
</dbReference>
<dbReference type="Proteomes" id="UP000635606">
    <property type="component" value="Unassembled WGS sequence"/>
</dbReference>
<dbReference type="PRINTS" id="PR00111">
    <property type="entry name" value="ABHYDROLASE"/>
</dbReference>
<dbReference type="GO" id="GO:0004177">
    <property type="term" value="F:aminopeptidase activity"/>
    <property type="evidence" value="ECO:0007669"/>
    <property type="project" value="UniProtKB-EC"/>
</dbReference>
<name>A0A8J4E9E9_9ACTN</name>
<evidence type="ECO:0000259" key="3">
    <source>
        <dbReference type="Pfam" id="PF00561"/>
    </source>
</evidence>
<evidence type="ECO:0000313" key="5">
    <source>
        <dbReference type="Proteomes" id="UP000635606"/>
    </source>
</evidence>
<dbReference type="InterPro" id="IPR029058">
    <property type="entry name" value="AB_hydrolase_fold"/>
</dbReference>
<keyword evidence="2 4" id="KW-0378">Hydrolase</keyword>
<comment type="similarity">
    <text evidence="1">Belongs to the peptidase S33 family.</text>
</comment>
<dbReference type="PRINTS" id="PR00793">
    <property type="entry name" value="PROAMNOPTASE"/>
</dbReference>
<dbReference type="EMBL" id="BOPH01000023">
    <property type="protein sequence ID" value="GIJ67165.1"/>
    <property type="molecule type" value="Genomic_DNA"/>
</dbReference>
<protein>
    <submittedName>
        <fullName evidence="4">Alpha/beta hydrolase</fullName>
    </submittedName>
</protein>
<dbReference type="PANTHER" id="PTHR43798:SF31">
    <property type="entry name" value="AB HYDROLASE SUPERFAMILY PROTEIN YCLE"/>
    <property type="match status" value="1"/>
</dbReference>
<proteinExistence type="inferred from homology"/>
<sequence length="255" mass="26943">MAYVTVDGVRLHVQRLAGDGPPLVFVHGMTGSMADFHFTLAGPVHGLGFDVVTYDLRGHGRSDRPASGYTLDAAVDDLHGVVTGLGIAGPVHLVGNSFGGTVAFRYAHRHPGSVASLVVIESEPPTAAWCTRIARVLHDVTRDDGDDTDRHPELTRKLVASGRILTGTTTIGADVVRPEGLMTADEIRAVDAPVLLVVGGRSDLHGELAHLVPLLRRCTVEVVADQGHLVLVTAPDRVRAAVLPWLADRAAVAVP</sequence>
<dbReference type="GO" id="GO:0006508">
    <property type="term" value="P:proteolysis"/>
    <property type="evidence" value="ECO:0007669"/>
    <property type="project" value="InterPro"/>
</dbReference>